<feature type="transmembrane region" description="Helical" evidence="8">
    <location>
        <begin position="576"/>
        <end position="596"/>
    </location>
</feature>
<feature type="transmembrane region" description="Helical" evidence="8">
    <location>
        <begin position="28"/>
        <end position="52"/>
    </location>
</feature>
<dbReference type="Proteomes" id="UP001213623">
    <property type="component" value="Chromosome 4"/>
</dbReference>
<dbReference type="PANTHER" id="PTHR13018">
    <property type="entry name" value="PROBABLE MEMBRANE PROTEIN DUF221-RELATED"/>
    <property type="match status" value="1"/>
</dbReference>
<gene>
    <name evidence="12" type="ORF">MNAN1_002739</name>
</gene>
<evidence type="ECO:0000259" key="11">
    <source>
        <dbReference type="Pfam" id="PF14703"/>
    </source>
</evidence>
<dbReference type="AlphaFoldDB" id="A0AAF0EN90"/>
<feature type="transmembrane region" description="Helical" evidence="8">
    <location>
        <begin position="602"/>
        <end position="622"/>
    </location>
</feature>
<keyword evidence="13" id="KW-1185">Reference proteome</keyword>
<dbReference type="Pfam" id="PF13967">
    <property type="entry name" value="RSN1_TM"/>
    <property type="match status" value="1"/>
</dbReference>
<evidence type="ECO:0000256" key="2">
    <source>
        <dbReference type="ARBA" id="ARBA00007779"/>
    </source>
</evidence>
<feature type="domain" description="CSC1/OSCA1-like cytosolic" evidence="11">
    <location>
        <begin position="140"/>
        <end position="302"/>
    </location>
</feature>
<evidence type="ECO:0000256" key="5">
    <source>
        <dbReference type="ARBA" id="ARBA00022989"/>
    </source>
</evidence>
<evidence type="ECO:0000313" key="13">
    <source>
        <dbReference type="Proteomes" id="UP001213623"/>
    </source>
</evidence>
<dbReference type="GO" id="GO:0005886">
    <property type="term" value="C:plasma membrane"/>
    <property type="evidence" value="ECO:0007669"/>
    <property type="project" value="TreeGrafter"/>
</dbReference>
<evidence type="ECO:0000256" key="8">
    <source>
        <dbReference type="SAM" id="Phobius"/>
    </source>
</evidence>
<evidence type="ECO:0000259" key="10">
    <source>
        <dbReference type="Pfam" id="PF13967"/>
    </source>
</evidence>
<feature type="transmembrane region" description="Helical" evidence="8">
    <location>
        <begin position="96"/>
        <end position="118"/>
    </location>
</feature>
<keyword evidence="6 8" id="KW-0472">Membrane</keyword>
<dbReference type="InterPro" id="IPR027815">
    <property type="entry name" value="CSC1/OSCA1-like_cyt"/>
</dbReference>
<feature type="compositionally biased region" description="Polar residues" evidence="7">
    <location>
        <begin position="789"/>
        <end position="803"/>
    </location>
</feature>
<evidence type="ECO:0000256" key="7">
    <source>
        <dbReference type="SAM" id="MobiDB-lite"/>
    </source>
</evidence>
<accession>A0AAF0EN90</accession>
<evidence type="ECO:0000256" key="1">
    <source>
        <dbReference type="ARBA" id="ARBA00004141"/>
    </source>
</evidence>
<feature type="transmembrane region" description="Helical" evidence="8">
    <location>
        <begin position="358"/>
        <end position="379"/>
    </location>
</feature>
<keyword evidence="5 8" id="KW-1133">Transmembrane helix</keyword>
<keyword evidence="4 8" id="KW-0812">Transmembrane</keyword>
<feature type="domain" description="CSC1/OSCA1-like N-terminal transmembrane" evidence="10">
    <location>
        <begin position="2"/>
        <end position="116"/>
    </location>
</feature>
<comment type="subcellular location">
    <subcellularLocation>
        <location evidence="1">Membrane</location>
        <topology evidence="1">Multi-pass membrane protein</topology>
    </subcellularLocation>
</comment>
<feature type="region of interest" description="Disordered" evidence="7">
    <location>
        <begin position="735"/>
        <end position="826"/>
    </location>
</feature>
<dbReference type="PANTHER" id="PTHR13018:SF149">
    <property type="entry name" value="DOMAIN PROTEIN, PUTATIVE (AFU_ORTHOLOGUE AFUA_3G11660)-RELATED"/>
    <property type="match status" value="1"/>
</dbReference>
<reference evidence="12" key="1">
    <citation type="submission" date="2023-03" db="EMBL/GenBank/DDBJ databases">
        <title>Mating type loci evolution in Malassezia.</title>
        <authorList>
            <person name="Coelho M.A."/>
        </authorList>
    </citation>
    <scope>NUCLEOTIDE SEQUENCE</scope>
    <source>
        <strain evidence="12">CBS 9557</strain>
    </source>
</reference>
<feature type="transmembrane region" description="Helical" evidence="8">
    <location>
        <begin position="514"/>
        <end position="533"/>
    </location>
</feature>
<keyword evidence="3" id="KW-0813">Transport</keyword>
<dbReference type="GO" id="GO:0005227">
    <property type="term" value="F:calcium-activated cation channel activity"/>
    <property type="evidence" value="ECO:0007669"/>
    <property type="project" value="InterPro"/>
</dbReference>
<dbReference type="InterPro" id="IPR003864">
    <property type="entry name" value="CSC1/OSCA1-like_7TM"/>
</dbReference>
<protein>
    <recommendedName>
        <fullName evidence="14">DUF221-domain-containing protein</fullName>
    </recommendedName>
</protein>
<organism evidence="12 13">
    <name type="scientific">Malassezia nana</name>
    <dbReference type="NCBI Taxonomy" id="180528"/>
    <lineage>
        <taxon>Eukaryota</taxon>
        <taxon>Fungi</taxon>
        <taxon>Dikarya</taxon>
        <taxon>Basidiomycota</taxon>
        <taxon>Ustilaginomycotina</taxon>
        <taxon>Malasseziomycetes</taxon>
        <taxon>Malasseziales</taxon>
        <taxon>Malasseziaceae</taxon>
        <taxon>Malassezia</taxon>
    </lineage>
</organism>
<feature type="transmembrane region" description="Helical" evidence="8">
    <location>
        <begin position="539"/>
        <end position="555"/>
    </location>
</feature>
<evidence type="ECO:0000259" key="9">
    <source>
        <dbReference type="Pfam" id="PF02714"/>
    </source>
</evidence>
<dbReference type="InterPro" id="IPR045122">
    <property type="entry name" value="Csc1-like"/>
</dbReference>
<comment type="similarity">
    <text evidence="2">Belongs to the CSC1 (TC 1.A.17) family.</text>
</comment>
<name>A0AAF0EN90_9BASI</name>
<evidence type="ECO:0008006" key="14">
    <source>
        <dbReference type="Google" id="ProtNLM"/>
    </source>
</evidence>
<dbReference type="InterPro" id="IPR032880">
    <property type="entry name" value="CSC1/OSCA1-like_N"/>
</dbReference>
<feature type="transmembrane region" description="Helical" evidence="8">
    <location>
        <begin position="406"/>
        <end position="431"/>
    </location>
</feature>
<feature type="transmembrane region" description="Helical" evidence="8">
    <location>
        <begin position="467"/>
        <end position="493"/>
    </location>
</feature>
<sequence length="865" mass="97891">MSPWGWIRNVYQLRQDDILRMAGTDALVLLEFVRLMSISLFVIAVPSCLVLVPVDVTYTDPSKEASKTGTGSSQQGINHKDKLLSATIGHVDGPRLWAHVTLSYFATLVVLGCIYYSYRKIIGLRQNYFGSVEYQNSYFSRTLMLTDIAPDIVTDSALRGALESTHSSYKFCEVQLGMSMNNLPDLLAQHKQVVLHLERALDKALRKNLQYRPMAVLHKRWYHCGGVKVDAIEHYSRELETIERQIISARSDAEMTLPETFGFTSLANTSYAHAAARYFSKFKPKDFSVRLAPRPSDIIWSNLTMGYKERQKSRWFARFLLVLLFLLNTIPMLLAALVSNLQAFSTLSDFIYRWKDSISFATVTGIVPPLISFAAALLLPRIMRKIIIYRGVRTKQTRDLLLTRQYFVFLVLTQFVLFSLISVFLELALLIKSSIQKKQSADDAITDIITGVLAAVTHRFEQLSSYWMTWIVLRGYLLLFELAQIQRLLFLLINRYFLPHTPRDIWEFKKPQLFSYWMVYADLLLLSAIGLIYAPLAPIVTAFAAGVFALAYFVYKNQLYYVSVTKSETGGRLWSVVVKCLLTLLACMQIILALIVGLLQNWIKTIVCIPPILFVVAFGLYCQFKMEPQFRWYIPTSMTSDAMKKFVRQSEHQRLERQFGNPYLHQPLSRPIINAQYMQMVKQVYQGPVVSSKCTADDLAPKGPILPIYETASVKSLGMDDVDLKYDLPRTSSEEAFEMDLFPSTEDAGDTDLPNSFSDPGETKPVQWQGLSPSAPATFEKSADHGALQATNSSDSTPLSLQPRQGLAPPSSEPAKSVSISSESLLEENSEYNVIQEYAYEPSTDSLSTRSTKARGYRPLPNLPI</sequence>
<evidence type="ECO:0000256" key="6">
    <source>
        <dbReference type="ARBA" id="ARBA00023136"/>
    </source>
</evidence>
<evidence type="ECO:0000256" key="3">
    <source>
        <dbReference type="ARBA" id="ARBA00022448"/>
    </source>
</evidence>
<evidence type="ECO:0000256" key="4">
    <source>
        <dbReference type="ARBA" id="ARBA00022692"/>
    </source>
</evidence>
<feature type="transmembrane region" description="Helical" evidence="8">
    <location>
        <begin position="315"/>
        <end position="338"/>
    </location>
</feature>
<dbReference type="EMBL" id="CP119895">
    <property type="protein sequence ID" value="WFD27734.1"/>
    <property type="molecule type" value="Genomic_DNA"/>
</dbReference>
<evidence type="ECO:0000313" key="12">
    <source>
        <dbReference type="EMBL" id="WFD27734.1"/>
    </source>
</evidence>
<feature type="domain" description="CSC1/OSCA1-like 7TM region" evidence="9">
    <location>
        <begin position="314"/>
        <end position="595"/>
    </location>
</feature>
<dbReference type="Pfam" id="PF14703">
    <property type="entry name" value="PHM7_cyt"/>
    <property type="match status" value="1"/>
</dbReference>
<dbReference type="Pfam" id="PF02714">
    <property type="entry name" value="RSN1_7TM"/>
    <property type="match status" value="1"/>
</dbReference>
<feature type="region of interest" description="Disordered" evidence="7">
    <location>
        <begin position="841"/>
        <end position="865"/>
    </location>
</feature>
<proteinExistence type="inferred from homology"/>